<dbReference type="Proteomes" id="UP000789342">
    <property type="component" value="Unassembled WGS sequence"/>
</dbReference>
<keyword evidence="2" id="KW-1185">Reference proteome</keyword>
<evidence type="ECO:0000313" key="1">
    <source>
        <dbReference type="EMBL" id="CAG8712854.1"/>
    </source>
</evidence>
<evidence type="ECO:0000313" key="2">
    <source>
        <dbReference type="Proteomes" id="UP000789342"/>
    </source>
</evidence>
<reference evidence="1" key="1">
    <citation type="submission" date="2021-06" db="EMBL/GenBank/DDBJ databases">
        <authorList>
            <person name="Kallberg Y."/>
            <person name="Tangrot J."/>
            <person name="Rosling A."/>
        </authorList>
    </citation>
    <scope>NUCLEOTIDE SEQUENCE</scope>
    <source>
        <strain evidence="1">CL551</strain>
    </source>
</reference>
<dbReference type="AlphaFoldDB" id="A0A9N9HYT6"/>
<protein>
    <submittedName>
        <fullName evidence="1">3936_t:CDS:1</fullName>
    </submittedName>
</protein>
<feature type="non-terminal residue" evidence="1">
    <location>
        <position position="1"/>
    </location>
</feature>
<sequence>VSSMVHGPCGKLNPKAPCMINDGMGQKRCAKRYPKQFQSETI</sequence>
<comment type="caution">
    <text evidence="1">The sequence shown here is derived from an EMBL/GenBank/DDBJ whole genome shotgun (WGS) entry which is preliminary data.</text>
</comment>
<dbReference type="OrthoDB" id="2287175at2759"/>
<gene>
    <name evidence="1" type="ORF">AMORRO_LOCUS12808</name>
</gene>
<accession>A0A9N9HYT6</accession>
<proteinExistence type="predicted"/>
<name>A0A9N9HYT6_9GLOM</name>
<organism evidence="1 2">
    <name type="scientific">Acaulospora morrowiae</name>
    <dbReference type="NCBI Taxonomy" id="94023"/>
    <lineage>
        <taxon>Eukaryota</taxon>
        <taxon>Fungi</taxon>
        <taxon>Fungi incertae sedis</taxon>
        <taxon>Mucoromycota</taxon>
        <taxon>Glomeromycotina</taxon>
        <taxon>Glomeromycetes</taxon>
        <taxon>Diversisporales</taxon>
        <taxon>Acaulosporaceae</taxon>
        <taxon>Acaulospora</taxon>
    </lineage>
</organism>
<dbReference type="EMBL" id="CAJVPV010019891">
    <property type="protein sequence ID" value="CAG8712854.1"/>
    <property type="molecule type" value="Genomic_DNA"/>
</dbReference>